<name>A0A0L6VTT1_9BASI</name>
<sequence>MSLSPTCPVNLSHHTCLAHCSNPAQNSGTSCVLYKKACGLKYCGNIFHFQPPIRCTGPVYSPEQGLDGQVPFTSCIFNQVQLNTGSVKENKRSVAEVKTWTTSFFLMAVIFDNKRFILIIILDFITRISFCPSSTPQSIWPPLALIFSNSLPPHYLSNDHKTNTQGSSELSCLTTFKLFYAKKGKTKTMWKGITLPKAFKIAYPSAGPLIWDATRTCFPPIKQHVYLLCSPSFAKFTKESHYIITNLTPFTHWITTIADLGKDQVNAGLDQVNSGLDQVNAGLQLKMKSSALRRLEMPHHLGITSVFEDWINLYMKKLYKKHLPNKNMIVNFLNCYRALEHQAERLTCLPAQARWETFLCNSLKKRKLNSSDSYDSEESGIQSDSHTIGEYLDFINEAQTVQKTKCNQDS</sequence>
<gene>
    <name evidence="1" type="ORF">VP01_1120g5</name>
</gene>
<evidence type="ECO:0000313" key="2">
    <source>
        <dbReference type="Proteomes" id="UP000037035"/>
    </source>
</evidence>
<evidence type="ECO:0000313" key="1">
    <source>
        <dbReference type="EMBL" id="KNZ63610.1"/>
    </source>
</evidence>
<comment type="caution">
    <text evidence="1">The sequence shown here is derived from an EMBL/GenBank/DDBJ whole genome shotgun (WGS) entry which is preliminary data.</text>
</comment>
<dbReference type="VEuPathDB" id="FungiDB:VP01_1120g5"/>
<keyword evidence="2" id="KW-1185">Reference proteome</keyword>
<reference evidence="1 2" key="1">
    <citation type="submission" date="2015-08" db="EMBL/GenBank/DDBJ databases">
        <title>Next Generation Sequencing and Analysis of the Genome of Puccinia sorghi L Schw, the Causal Agent of Maize Common Rust.</title>
        <authorList>
            <person name="Rochi L."/>
            <person name="Burguener G."/>
            <person name="Darino M."/>
            <person name="Turjanski A."/>
            <person name="Kreff E."/>
            <person name="Dieguez M.J."/>
            <person name="Sacco F."/>
        </authorList>
    </citation>
    <scope>NUCLEOTIDE SEQUENCE [LARGE SCALE GENOMIC DNA]</scope>
    <source>
        <strain evidence="1 2">RO10H11247</strain>
    </source>
</reference>
<proteinExistence type="predicted"/>
<dbReference type="OrthoDB" id="10626065at2759"/>
<accession>A0A0L6VTT1</accession>
<dbReference type="Proteomes" id="UP000037035">
    <property type="component" value="Unassembled WGS sequence"/>
</dbReference>
<dbReference type="EMBL" id="LAVV01001344">
    <property type="protein sequence ID" value="KNZ63610.1"/>
    <property type="molecule type" value="Genomic_DNA"/>
</dbReference>
<protein>
    <submittedName>
        <fullName evidence="1">Uncharacterized protein</fullName>
    </submittedName>
</protein>
<organism evidence="1 2">
    <name type="scientific">Puccinia sorghi</name>
    <dbReference type="NCBI Taxonomy" id="27349"/>
    <lineage>
        <taxon>Eukaryota</taxon>
        <taxon>Fungi</taxon>
        <taxon>Dikarya</taxon>
        <taxon>Basidiomycota</taxon>
        <taxon>Pucciniomycotina</taxon>
        <taxon>Pucciniomycetes</taxon>
        <taxon>Pucciniales</taxon>
        <taxon>Pucciniaceae</taxon>
        <taxon>Puccinia</taxon>
    </lineage>
</organism>
<dbReference type="AlphaFoldDB" id="A0A0L6VTT1"/>